<dbReference type="PANTHER" id="PTHR47956:SF28">
    <property type="entry name" value="EUPATOLIDE SYNTHASE"/>
    <property type="match status" value="1"/>
</dbReference>
<dbReference type="GO" id="GO:0016705">
    <property type="term" value="F:oxidoreductase activity, acting on paired donors, with incorporation or reduction of molecular oxygen"/>
    <property type="evidence" value="ECO:0007669"/>
    <property type="project" value="InterPro"/>
</dbReference>
<evidence type="ECO:0000256" key="7">
    <source>
        <dbReference type="PIRSR" id="PIRSR602401-1"/>
    </source>
</evidence>
<evidence type="ECO:0000256" key="1">
    <source>
        <dbReference type="ARBA" id="ARBA00004167"/>
    </source>
</evidence>
<protein>
    <recommendedName>
        <fullName evidence="12">Cytochrome P450</fullName>
    </recommendedName>
</protein>
<dbReference type="GO" id="GO:0020037">
    <property type="term" value="F:heme binding"/>
    <property type="evidence" value="ECO:0007669"/>
    <property type="project" value="InterPro"/>
</dbReference>
<proteinExistence type="inferred from homology"/>
<keyword evidence="6 9" id="KW-0472">Membrane</keyword>
<keyword evidence="3 9" id="KW-0812">Transmembrane</keyword>
<evidence type="ECO:0000256" key="6">
    <source>
        <dbReference type="ARBA" id="ARBA00023136"/>
    </source>
</evidence>
<comment type="cofactor">
    <cofactor evidence="7">
        <name>heme</name>
        <dbReference type="ChEBI" id="CHEBI:30413"/>
    </cofactor>
</comment>
<keyword evidence="11" id="KW-1185">Reference proteome</keyword>
<evidence type="ECO:0000256" key="3">
    <source>
        <dbReference type="ARBA" id="ARBA00022692"/>
    </source>
</evidence>
<dbReference type="InterPro" id="IPR002401">
    <property type="entry name" value="Cyt_P450_E_grp-I"/>
</dbReference>
<dbReference type="InterPro" id="IPR050193">
    <property type="entry name" value="Cytochrome_P450_71"/>
</dbReference>
<dbReference type="OrthoDB" id="1055148at2759"/>
<keyword evidence="7 8" id="KW-0479">Metal-binding</keyword>
<feature type="binding site" description="axial binding residue" evidence="7">
    <location>
        <position position="96"/>
    </location>
    <ligand>
        <name>heme</name>
        <dbReference type="ChEBI" id="CHEBI:30413"/>
    </ligand>
    <ligandPart>
        <name>Fe</name>
        <dbReference type="ChEBI" id="CHEBI:18248"/>
    </ligandPart>
</feature>
<dbReference type="GO" id="GO:0016020">
    <property type="term" value="C:membrane"/>
    <property type="evidence" value="ECO:0007669"/>
    <property type="project" value="UniProtKB-SubCell"/>
</dbReference>
<dbReference type="PRINTS" id="PR00463">
    <property type="entry name" value="EP450I"/>
</dbReference>
<dbReference type="GO" id="GO:0004497">
    <property type="term" value="F:monooxygenase activity"/>
    <property type="evidence" value="ECO:0007669"/>
    <property type="project" value="UniProtKB-KW"/>
</dbReference>
<organism evidence="10 11">
    <name type="scientific">Jatropha curcas</name>
    <name type="common">Barbados nut</name>
    <dbReference type="NCBI Taxonomy" id="180498"/>
    <lineage>
        <taxon>Eukaryota</taxon>
        <taxon>Viridiplantae</taxon>
        <taxon>Streptophyta</taxon>
        <taxon>Embryophyta</taxon>
        <taxon>Tracheophyta</taxon>
        <taxon>Spermatophyta</taxon>
        <taxon>Magnoliopsida</taxon>
        <taxon>eudicotyledons</taxon>
        <taxon>Gunneridae</taxon>
        <taxon>Pentapetalae</taxon>
        <taxon>rosids</taxon>
        <taxon>fabids</taxon>
        <taxon>Malpighiales</taxon>
        <taxon>Euphorbiaceae</taxon>
        <taxon>Crotonoideae</taxon>
        <taxon>Jatropheae</taxon>
        <taxon>Jatropha</taxon>
    </lineage>
</organism>
<evidence type="ECO:0000256" key="9">
    <source>
        <dbReference type="SAM" id="Phobius"/>
    </source>
</evidence>
<evidence type="ECO:0000313" key="11">
    <source>
        <dbReference type="Proteomes" id="UP000027138"/>
    </source>
</evidence>
<dbReference type="EMBL" id="KK914206">
    <property type="protein sequence ID" value="KDP46806.1"/>
    <property type="molecule type" value="Genomic_DNA"/>
</dbReference>
<evidence type="ECO:0000256" key="5">
    <source>
        <dbReference type="ARBA" id="ARBA00023002"/>
    </source>
</evidence>
<dbReference type="AlphaFoldDB" id="A0A067LEB8"/>
<dbReference type="InterPro" id="IPR036396">
    <property type="entry name" value="Cyt_P450_sf"/>
</dbReference>
<reference evidence="10 11" key="1">
    <citation type="journal article" date="2014" name="PLoS ONE">
        <title>Global Analysis of Gene Expression Profiles in Physic Nut (Jatropha curcas L.) Seedlings Exposed to Salt Stress.</title>
        <authorList>
            <person name="Zhang L."/>
            <person name="Zhang C."/>
            <person name="Wu P."/>
            <person name="Chen Y."/>
            <person name="Li M."/>
            <person name="Jiang H."/>
            <person name="Wu G."/>
        </authorList>
    </citation>
    <scope>NUCLEOTIDE SEQUENCE [LARGE SCALE GENOMIC DNA]</scope>
    <source>
        <strain evidence="11">cv. GZQX0401</strain>
        <tissue evidence="10">Young leaves</tissue>
    </source>
</reference>
<dbReference type="GO" id="GO:0005506">
    <property type="term" value="F:iron ion binding"/>
    <property type="evidence" value="ECO:0007669"/>
    <property type="project" value="InterPro"/>
</dbReference>
<dbReference type="PROSITE" id="PS00086">
    <property type="entry name" value="CYTOCHROME_P450"/>
    <property type="match status" value="1"/>
</dbReference>
<dbReference type="InterPro" id="IPR017972">
    <property type="entry name" value="Cyt_P450_CS"/>
</dbReference>
<sequence length="156" mass="17832">MSISNLISLNQQWLPILAVFLLPIFTLFLFKSKKRTEGPKLPPGTTIFINAYAIGREPSKWENPEEFYPERFENSDVDYRGSYFELVPFGAGRRTCPGLAMGTTAVKYTLANLLYGFDFELPNGKKFEDFPMEEAGGPTIHNKHDLVLIPKKHEWD</sequence>
<evidence type="ECO:0000256" key="2">
    <source>
        <dbReference type="ARBA" id="ARBA00010617"/>
    </source>
</evidence>
<keyword evidence="8" id="KW-0503">Monooxygenase</keyword>
<evidence type="ECO:0000313" key="10">
    <source>
        <dbReference type="EMBL" id="KDP46806.1"/>
    </source>
</evidence>
<comment type="similarity">
    <text evidence="2 8">Belongs to the cytochrome P450 family.</text>
</comment>
<evidence type="ECO:0000256" key="4">
    <source>
        <dbReference type="ARBA" id="ARBA00022989"/>
    </source>
</evidence>
<evidence type="ECO:0008006" key="12">
    <source>
        <dbReference type="Google" id="ProtNLM"/>
    </source>
</evidence>
<keyword evidence="7 8" id="KW-0408">Iron</keyword>
<name>A0A067LEB8_JATCU</name>
<dbReference type="Pfam" id="PF00067">
    <property type="entry name" value="p450"/>
    <property type="match status" value="1"/>
</dbReference>
<keyword evidence="7 8" id="KW-0349">Heme</keyword>
<dbReference type="Gene3D" id="1.10.630.10">
    <property type="entry name" value="Cytochrome P450"/>
    <property type="match status" value="1"/>
</dbReference>
<dbReference type="InterPro" id="IPR001128">
    <property type="entry name" value="Cyt_P450"/>
</dbReference>
<dbReference type="PANTHER" id="PTHR47956">
    <property type="entry name" value="CYTOCHROME P450 71B11-RELATED"/>
    <property type="match status" value="1"/>
</dbReference>
<keyword evidence="4 9" id="KW-1133">Transmembrane helix</keyword>
<evidence type="ECO:0000256" key="8">
    <source>
        <dbReference type="RuleBase" id="RU000461"/>
    </source>
</evidence>
<gene>
    <name evidence="10" type="ORF">JCGZ_24015</name>
</gene>
<feature type="transmembrane region" description="Helical" evidence="9">
    <location>
        <begin position="12"/>
        <end position="30"/>
    </location>
</feature>
<keyword evidence="5 8" id="KW-0560">Oxidoreductase</keyword>
<accession>A0A067LEB8</accession>
<comment type="subcellular location">
    <subcellularLocation>
        <location evidence="1">Membrane</location>
        <topology evidence="1">Single-pass membrane protein</topology>
    </subcellularLocation>
</comment>
<dbReference type="Proteomes" id="UP000027138">
    <property type="component" value="Unassembled WGS sequence"/>
</dbReference>
<dbReference type="SUPFAM" id="SSF48264">
    <property type="entry name" value="Cytochrome P450"/>
    <property type="match status" value="1"/>
</dbReference>